<dbReference type="Proteomes" id="UP000591131">
    <property type="component" value="Unassembled WGS sequence"/>
</dbReference>
<keyword evidence="2" id="KW-1185">Reference proteome</keyword>
<dbReference type="AlphaFoldDB" id="A0A7J6KJ40"/>
<comment type="caution">
    <text evidence="1">The sequence shown here is derived from an EMBL/GenBank/DDBJ whole genome shotgun (WGS) entry which is preliminary data.</text>
</comment>
<evidence type="ECO:0000313" key="1">
    <source>
        <dbReference type="EMBL" id="KAF4647117.1"/>
    </source>
</evidence>
<organism evidence="1 2">
    <name type="scientific">Perkinsus chesapeaki</name>
    <name type="common">Clam parasite</name>
    <name type="synonym">Perkinsus andrewsi</name>
    <dbReference type="NCBI Taxonomy" id="330153"/>
    <lineage>
        <taxon>Eukaryota</taxon>
        <taxon>Sar</taxon>
        <taxon>Alveolata</taxon>
        <taxon>Perkinsozoa</taxon>
        <taxon>Perkinsea</taxon>
        <taxon>Perkinsida</taxon>
        <taxon>Perkinsidae</taxon>
        <taxon>Perkinsus</taxon>
    </lineage>
</organism>
<feature type="non-terminal residue" evidence="1">
    <location>
        <position position="1"/>
    </location>
</feature>
<evidence type="ECO:0000313" key="2">
    <source>
        <dbReference type="Proteomes" id="UP000591131"/>
    </source>
</evidence>
<accession>A0A7J6KJ40</accession>
<proteinExistence type="predicted"/>
<protein>
    <submittedName>
        <fullName evidence="1">Uncharacterized protein</fullName>
    </submittedName>
</protein>
<dbReference type="EMBL" id="JAAPAO010002839">
    <property type="protein sequence ID" value="KAF4647117.1"/>
    <property type="molecule type" value="Genomic_DNA"/>
</dbReference>
<gene>
    <name evidence="1" type="ORF">FOL47_005056</name>
</gene>
<feature type="non-terminal residue" evidence="1">
    <location>
        <position position="161"/>
    </location>
</feature>
<sequence length="161" mass="17664">ARSSISRSLLKSVVDPSLKDALSKALGDRGAFKDQDPIHDSLIEAVLRTRRDFSLPSGLLNGNPPPRKIASRIDGLTDGPRRHVIDQLQRAADTVWLMSVEASTLSQYASGLRSYLFFARVRIKLFDARSPLALMAGPTNLVGFTKGVSEPARSPQDHPFR</sequence>
<reference evidence="1 2" key="1">
    <citation type="submission" date="2020-04" db="EMBL/GenBank/DDBJ databases">
        <title>Perkinsus chesapeaki whole genome sequence.</title>
        <authorList>
            <person name="Bogema D.R."/>
        </authorList>
    </citation>
    <scope>NUCLEOTIDE SEQUENCE [LARGE SCALE GENOMIC DNA]</scope>
    <source>
        <strain evidence="1">ATCC PRA-425</strain>
    </source>
</reference>
<name>A0A7J6KJ40_PERCH</name>